<dbReference type="RefSeq" id="WP_183343935.1">
    <property type="nucleotide sequence ID" value="NZ_JACHNU010000006.1"/>
</dbReference>
<dbReference type="AlphaFoldDB" id="A0A840IJP4"/>
<keyword evidence="2" id="KW-0732">Signal</keyword>
<organism evidence="4 5">
    <name type="scientific">Conexibacter arvalis</name>
    <dbReference type="NCBI Taxonomy" id="912552"/>
    <lineage>
        <taxon>Bacteria</taxon>
        <taxon>Bacillati</taxon>
        <taxon>Actinomycetota</taxon>
        <taxon>Thermoleophilia</taxon>
        <taxon>Solirubrobacterales</taxon>
        <taxon>Conexibacteraceae</taxon>
        <taxon>Conexibacter</taxon>
    </lineage>
</organism>
<proteinExistence type="predicted"/>
<dbReference type="PROSITE" id="PS51352">
    <property type="entry name" value="THIOREDOXIN_2"/>
    <property type="match status" value="1"/>
</dbReference>
<dbReference type="SUPFAM" id="SSF52833">
    <property type="entry name" value="Thioredoxin-like"/>
    <property type="match status" value="1"/>
</dbReference>
<comment type="caution">
    <text evidence="4">The sequence shown here is derived from an EMBL/GenBank/DDBJ whole genome shotgun (WGS) entry which is preliminary data.</text>
</comment>
<dbReference type="PROSITE" id="PS51257">
    <property type="entry name" value="PROKAR_LIPOPROTEIN"/>
    <property type="match status" value="1"/>
</dbReference>
<dbReference type="EMBL" id="JACHNU010000006">
    <property type="protein sequence ID" value="MBB4664148.1"/>
    <property type="molecule type" value="Genomic_DNA"/>
</dbReference>
<feature type="compositionally biased region" description="Low complexity" evidence="1">
    <location>
        <begin position="32"/>
        <end position="44"/>
    </location>
</feature>
<name>A0A840IJP4_9ACTN</name>
<reference evidence="4 5" key="1">
    <citation type="submission" date="2020-08" db="EMBL/GenBank/DDBJ databases">
        <title>Genomic Encyclopedia of Archaeal and Bacterial Type Strains, Phase II (KMG-II): from individual species to whole genera.</title>
        <authorList>
            <person name="Goeker M."/>
        </authorList>
    </citation>
    <scope>NUCLEOTIDE SEQUENCE [LARGE SCALE GENOMIC DNA]</scope>
    <source>
        <strain evidence="4 5">DSM 23288</strain>
    </source>
</reference>
<feature type="signal peptide" evidence="2">
    <location>
        <begin position="1"/>
        <end position="20"/>
    </location>
</feature>
<feature type="region of interest" description="Disordered" evidence="1">
    <location>
        <begin position="196"/>
        <end position="225"/>
    </location>
</feature>
<evidence type="ECO:0000313" key="5">
    <source>
        <dbReference type="Proteomes" id="UP000585272"/>
    </source>
</evidence>
<dbReference type="Proteomes" id="UP000585272">
    <property type="component" value="Unassembled WGS sequence"/>
</dbReference>
<dbReference type="InterPro" id="IPR013766">
    <property type="entry name" value="Thioredoxin_domain"/>
</dbReference>
<gene>
    <name evidence="4" type="ORF">BDZ31_003751</name>
</gene>
<feature type="domain" description="Thioredoxin" evidence="3">
    <location>
        <begin position="193"/>
        <end position="336"/>
    </location>
</feature>
<evidence type="ECO:0000256" key="1">
    <source>
        <dbReference type="SAM" id="MobiDB-lite"/>
    </source>
</evidence>
<accession>A0A840IJP4</accession>
<feature type="region of interest" description="Disordered" evidence="1">
    <location>
        <begin position="24"/>
        <end position="62"/>
    </location>
</feature>
<evidence type="ECO:0000313" key="4">
    <source>
        <dbReference type="EMBL" id="MBB4664148.1"/>
    </source>
</evidence>
<protein>
    <recommendedName>
        <fullName evidence="3">Thioredoxin domain-containing protein</fullName>
    </recommendedName>
</protein>
<feature type="chain" id="PRO_5032815986" description="Thioredoxin domain-containing protein" evidence="2">
    <location>
        <begin position="21"/>
        <end position="339"/>
    </location>
</feature>
<keyword evidence="5" id="KW-1185">Reference proteome</keyword>
<sequence>MRPRLLSALAVLCVAPAALAGCGGSGEGGGATSPNARAAPASAPEIERAQRPTAAEFPSAEGRTLRELADTMRPGPEAALATSLYTPGENRIAFGLIDAENAFVYGRTAVYVARRPNGPASGPFLAPADSLEVRTAFRSQTSNSTPGELKAIYHADLDLPTPGRWFVLTATRVGPDLYGATADVNVVRRSEVPAVGAPAPRVDTPTLASAGNDVSKIDTRTPPTTMHDVNLRDVLGRRPVALLFATPALCQSRVCGPVADIAEQLKAAYGDEVDFIHNEVYVDNDPDRGLRPQLTAFGLTTEPWLFTIDADGRVAARLEGAFGVDEFRAAVEAAQRGAS</sequence>
<dbReference type="InterPro" id="IPR036249">
    <property type="entry name" value="Thioredoxin-like_sf"/>
</dbReference>
<evidence type="ECO:0000259" key="3">
    <source>
        <dbReference type="PROSITE" id="PS51352"/>
    </source>
</evidence>
<evidence type="ECO:0000256" key="2">
    <source>
        <dbReference type="SAM" id="SignalP"/>
    </source>
</evidence>